<dbReference type="InterPro" id="IPR000524">
    <property type="entry name" value="Tscrpt_reg_HTH_GntR"/>
</dbReference>
<organism evidence="8 9">
    <name type="scientific">Iodobacter violaceini</name>
    <dbReference type="NCBI Taxonomy" id="3044271"/>
    <lineage>
        <taxon>Bacteria</taxon>
        <taxon>Pseudomonadati</taxon>
        <taxon>Pseudomonadota</taxon>
        <taxon>Betaproteobacteria</taxon>
        <taxon>Neisseriales</taxon>
        <taxon>Chitinibacteraceae</taxon>
        <taxon>Iodobacter</taxon>
    </lineage>
</organism>
<evidence type="ECO:0000313" key="8">
    <source>
        <dbReference type="EMBL" id="NHQ84551.1"/>
    </source>
</evidence>
<feature type="domain" description="HTH gntR-type" evidence="7">
    <location>
        <begin position="12"/>
        <end position="80"/>
    </location>
</feature>
<evidence type="ECO:0000256" key="1">
    <source>
        <dbReference type="ARBA" id="ARBA00005384"/>
    </source>
</evidence>
<evidence type="ECO:0000256" key="3">
    <source>
        <dbReference type="ARBA" id="ARBA00022898"/>
    </source>
</evidence>
<comment type="similarity">
    <text evidence="1">In the C-terminal section; belongs to the class-I pyridoxal-phosphate-dependent aminotransferase family.</text>
</comment>
<name>A0ABX0KKJ1_9NEIS</name>
<dbReference type="RefSeq" id="WP_166820625.1">
    <property type="nucleotide sequence ID" value="NZ_JAAOLX010000001.1"/>
</dbReference>
<proteinExistence type="inferred from homology"/>
<dbReference type="GO" id="GO:0008483">
    <property type="term" value="F:transaminase activity"/>
    <property type="evidence" value="ECO:0007669"/>
    <property type="project" value="UniProtKB-KW"/>
</dbReference>
<dbReference type="InterPro" id="IPR051446">
    <property type="entry name" value="HTH_trans_reg/aminotransferase"/>
</dbReference>
<keyword evidence="8" id="KW-0032">Aminotransferase</keyword>
<dbReference type="Proteomes" id="UP000712570">
    <property type="component" value="Unassembled WGS sequence"/>
</dbReference>
<evidence type="ECO:0000256" key="5">
    <source>
        <dbReference type="ARBA" id="ARBA00023125"/>
    </source>
</evidence>
<gene>
    <name evidence="8" type="ORF">HA050_00245</name>
</gene>
<accession>A0ABX0KKJ1</accession>
<dbReference type="PANTHER" id="PTHR46577">
    <property type="entry name" value="HTH-TYPE TRANSCRIPTIONAL REGULATORY PROTEIN GABR"/>
    <property type="match status" value="1"/>
</dbReference>
<dbReference type="CDD" id="cd00609">
    <property type="entry name" value="AAT_like"/>
    <property type="match status" value="1"/>
</dbReference>
<comment type="caution">
    <text evidence="8">The sequence shown here is derived from an EMBL/GenBank/DDBJ whole genome shotgun (WGS) entry which is preliminary data.</text>
</comment>
<evidence type="ECO:0000259" key="7">
    <source>
        <dbReference type="PROSITE" id="PS50949"/>
    </source>
</evidence>
<dbReference type="InterPro" id="IPR015421">
    <property type="entry name" value="PyrdxlP-dep_Trfase_major"/>
</dbReference>
<sequence length="470" mass="51542">MTFPAIHFQKGTSKVRQIIEVVSASIESGVLPAGSKLPSVRELTLLLGVGKFTVIDALDRLRARNLLISRQGRGYFVVAQSPQAIYPPQADLLPQDLISVLRRSLLVDNGELRPGCGHLPESWLDTDAFRQAMRATVRSPLLRVSAYGSPAGYLPLREALQKKLSEQGMPVHLEQIVTTSNTVQGIDMLLRLLLRQGDTVLLDDPCYFNFHANLALHGAQVVTVERGAEGPDFERFQAVLAKHRPSVYLSCGLLHNPTGHSFTPAQAFRLLQLCKEYGCHIIEDDLYGDLHSNPPPRLAALAGADHVSYLSGFSKILSANTRVSYVIAAPQLAAKLSHLKLMSGGGTSELLEQLLCRMLNEGSYGKHRKRIADRLLESGGRVFAWLKRAGCILPFPFTGGMFIWAKLPAGVNSEMLAREGMKQGLLLAPGALFSRQPHTEQYMRFNVAYSDDAAVEQAFSALLKPCLLSV</sequence>
<dbReference type="CDD" id="cd07377">
    <property type="entry name" value="WHTH_GntR"/>
    <property type="match status" value="1"/>
</dbReference>
<dbReference type="InterPro" id="IPR036388">
    <property type="entry name" value="WH-like_DNA-bd_sf"/>
</dbReference>
<dbReference type="SUPFAM" id="SSF46785">
    <property type="entry name" value="Winged helix' DNA-binding domain"/>
    <property type="match status" value="1"/>
</dbReference>
<evidence type="ECO:0000256" key="6">
    <source>
        <dbReference type="ARBA" id="ARBA00023163"/>
    </source>
</evidence>
<evidence type="ECO:0000313" key="9">
    <source>
        <dbReference type="Proteomes" id="UP000712570"/>
    </source>
</evidence>
<dbReference type="SMART" id="SM00345">
    <property type="entry name" value="HTH_GNTR"/>
    <property type="match status" value="1"/>
</dbReference>
<keyword evidence="8" id="KW-0808">Transferase</keyword>
<keyword evidence="9" id="KW-1185">Reference proteome</keyword>
<dbReference type="Pfam" id="PF00392">
    <property type="entry name" value="GntR"/>
    <property type="match status" value="1"/>
</dbReference>
<dbReference type="Gene3D" id="3.40.640.10">
    <property type="entry name" value="Type I PLP-dependent aspartate aminotransferase-like (Major domain)"/>
    <property type="match status" value="1"/>
</dbReference>
<dbReference type="Gene3D" id="3.90.1150.10">
    <property type="entry name" value="Aspartate Aminotransferase, domain 1"/>
    <property type="match status" value="1"/>
</dbReference>
<dbReference type="InterPro" id="IPR004839">
    <property type="entry name" value="Aminotransferase_I/II_large"/>
</dbReference>
<protein>
    <recommendedName>
        <fullName evidence="2">Putative 8-amino-7-oxononanoate synthase</fullName>
    </recommendedName>
</protein>
<keyword evidence="3" id="KW-0663">Pyridoxal phosphate</keyword>
<dbReference type="PROSITE" id="PS50949">
    <property type="entry name" value="HTH_GNTR"/>
    <property type="match status" value="1"/>
</dbReference>
<dbReference type="InterPro" id="IPR036390">
    <property type="entry name" value="WH_DNA-bd_sf"/>
</dbReference>
<dbReference type="SUPFAM" id="SSF53383">
    <property type="entry name" value="PLP-dependent transferases"/>
    <property type="match status" value="1"/>
</dbReference>
<dbReference type="PANTHER" id="PTHR46577:SF2">
    <property type="entry name" value="TRANSCRIPTIONAL REGULATORY PROTEIN"/>
    <property type="match status" value="1"/>
</dbReference>
<dbReference type="EMBL" id="JAAOLX010000001">
    <property type="protein sequence ID" value="NHQ84551.1"/>
    <property type="molecule type" value="Genomic_DNA"/>
</dbReference>
<evidence type="ECO:0000256" key="2">
    <source>
        <dbReference type="ARBA" id="ARBA00021531"/>
    </source>
</evidence>
<reference evidence="8 9" key="1">
    <citation type="submission" date="2020-03" db="EMBL/GenBank/DDBJ databases">
        <title>Draft genome sequence of environmentally isolated violet-colored cultures.</title>
        <authorList>
            <person name="Wilson H.S."/>
        </authorList>
    </citation>
    <scope>NUCLEOTIDE SEQUENCE [LARGE SCALE GENOMIC DNA]</scope>
    <source>
        <strain evidence="8 9">HSC-16F04</strain>
    </source>
</reference>
<dbReference type="Gene3D" id="1.10.10.10">
    <property type="entry name" value="Winged helix-like DNA-binding domain superfamily/Winged helix DNA-binding domain"/>
    <property type="match status" value="1"/>
</dbReference>
<dbReference type="InterPro" id="IPR015422">
    <property type="entry name" value="PyrdxlP-dep_Trfase_small"/>
</dbReference>
<keyword evidence="5" id="KW-0238">DNA-binding</keyword>
<dbReference type="Pfam" id="PF00155">
    <property type="entry name" value="Aminotran_1_2"/>
    <property type="match status" value="1"/>
</dbReference>
<dbReference type="InterPro" id="IPR015424">
    <property type="entry name" value="PyrdxlP-dep_Trfase"/>
</dbReference>
<keyword evidence="6" id="KW-0804">Transcription</keyword>
<keyword evidence="4" id="KW-0805">Transcription regulation</keyword>
<evidence type="ECO:0000256" key="4">
    <source>
        <dbReference type="ARBA" id="ARBA00023015"/>
    </source>
</evidence>